<dbReference type="PROSITE" id="PS51819">
    <property type="entry name" value="VOC"/>
    <property type="match status" value="1"/>
</dbReference>
<sequence length="269" mass="30614">MNQFDFMWDGGFIMAPIEQFDEAIEWYCTHMGWVCKANFENVGRMAFLKFPGKGQVVLKSYENQYPQFNYKQAPESNSRLCFKIENKENALSYFATHGIKTSEMKALPDGRESFEIHAFGGTILTAVTSNAERSKYPKSRIAGYSDIVMIIGAKNLKDMISFYENVIGMEKLEYEVPNGFALLGAKDARSKVHDLVLIVPDDTEKSLVTNQSTQPHFWIGPKKKDFVMAWEKLKAEGHTISDISGNPETWAAFYLIDPEGNRVNVWNCK</sequence>
<reference evidence="2 3" key="1">
    <citation type="journal article" date="2009" name="Int. J. Syst. Evol. Microbiol.">
        <title>Paenibacillus contaminans sp. nov., isolated from a contaminated laboratory plate.</title>
        <authorList>
            <person name="Chou J.H."/>
            <person name="Lee J.H."/>
            <person name="Lin M.C."/>
            <person name="Chang P.S."/>
            <person name="Arun A.B."/>
            <person name="Young C.C."/>
            <person name="Chen W.M."/>
        </authorList>
    </citation>
    <scope>NUCLEOTIDE SEQUENCE [LARGE SCALE GENOMIC DNA]</scope>
    <source>
        <strain evidence="2 3">CKOBP-6</strain>
    </source>
</reference>
<keyword evidence="3" id="KW-1185">Reference proteome</keyword>
<dbReference type="SUPFAM" id="SSF54593">
    <property type="entry name" value="Glyoxalase/Bleomycin resistance protein/Dihydroxybiphenyl dioxygenase"/>
    <property type="match status" value="2"/>
</dbReference>
<proteinExistence type="predicted"/>
<dbReference type="OrthoDB" id="317332at2"/>
<dbReference type="CDD" id="cd06587">
    <property type="entry name" value="VOC"/>
    <property type="match status" value="2"/>
</dbReference>
<comment type="caution">
    <text evidence="2">The sequence shown here is derived from an EMBL/GenBank/DDBJ whole genome shotgun (WGS) entry which is preliminary data.</text>
</comment>
<name>A0A329MS20_9BACL</name>
<dbReference type="AlphaFoldDB" id="A0A329MS20"/>
<dbReference type="InterPro" id="IPR029068">
    <property type="entry name" value="Glyas_Bleomycin-R_OHBP_Dase"/>
</dbReference>
<dbReference type="Pfam" id="PF00903">
    <property type="entry name" value="Glyoxalase"/>
    <property type="match status" value="1"/>
</dbReference>
<dbReference type="EMBL" id="QMFB01000007">
    <property type="protein sequence ID" value="RAV20747.1"/>
    <property type="molecule type" value="Genomic_DNA"/>
</dbReference>
<accession>A0A329MS20</accession>
<evidence type="ECO:0000313" key="3">
    <source>
        <dbReference type="Proteomes" id="UP000250369"/>
    </source>
</evidence>
<dbReference type="InterPro" id="IPR037523">
    <property type="entry name" value="VOC_core"/>
</dbReference>
<feature type="domain" description="VOC" evidence="1">
    <location>
        <begin position="143"/>
        <end position="268"/>
    </location>
</feature>
<dbReference type="Gene3D" id="3.10.180.10">
    <property type="entry name" value="2,3-Dihydroxybiphenyl 1,2-Dioxygenase, domain 1"/>
    <property type="match status" value="2"/>
</dbReference>
<dbReference type="InterPro" id="IPR004360">
    <property type="entry name" value="Glyas_Fos-R_dOase_dom"/>
</dbReference>
<gene>
    <name evidence="2" type="ORF">DQG23_14690</name>
</gene>
<evidence type="ECO:0000313" key="2">
    <source>
        <dbReference type="EMBL" id="RAV20747.1"/>
    </source>
</evidence>
<dbReference type="RefSeq" id="WP_113031605.1">
    <property type="nucleotide sequence ID" value="NZ_QMFB01000007.1"/>
</dbReference>
<organism evidence="2 3">
    <name type="scientific">Paenibacillus contaminans</name>
    <dbReference type="NCBI Taxonomy" id="450362"/>
    <lineage>
        <taxon>Bacteria</taxon>
        <taxon>Bacillati</taxon>
        <taxon>Bacillota</taxon>
        <taxon>Bacilli</taxon>
        <taxon>Bacillales</taxon>
        <taxon>Paenibacillaceae</taxon>
        <taxon>Paenibacillus</taxon>
    </lineage>
</organism>
<evidence type="ECO:0000259" key="1">
    <source>
        <dbReference type="PROSITE" id="PS51819"/>
    </source>
</evidence>
<dbReference type="Proteomes" id="UP000250369">
    <property type="component" value="Unassembled WGS sequence"/>
</dbReference>
<protein>
    <recommendedName>
        <fullName evidence="1">VOC domain-containing protein</fullName>
    </recommendedName>
</protein>